<dbReference type="EMBL" id="MU117964">
    <property type="protein sequence ID" value="KAF9653423.1"/>
    <property type="molecule type" value="Genomic_DNA"/>
</dbReference>
<comment type="caution">
    <text evidence="1">The sequence shown here is derived from an EMBL/GenBank/DDBJ whole genome shotgun (WGS) entry which is preliminary data.</text>
</comment>
<gene>
    <name evidence="1" type="ORF">BDM02DRAFT_1911581</name>
</gene>
<reference evidence="1" key="1">
    <citation type="submission" date="2019-10" db="EMBL/GenBank/DDBJ databases">
        <authorList>
            <consortium name="DOE Joint Genome Institute"/>
            <person name="Kuo A."/>
            <person name="Miyauchi S."/>
            <person name="Kiss E."/>
            <person name="Drula E."/>
            <person name="Kohler A."/>
            <person name="Sanchez-Garcia M."/>
            <person name="Andreopoulos B."/>
            <person name="Barry K.W."/>
            <person name="Bonito G."/>
            <person name="Buee M."/>
            <person name="Carver A."/>
            <person name="Chen C."/>
            <person name="Cichocki N."/>
            <person name="Clum A."/>
            <person name="Culley D."/>
            <person name="Crous P.W."/>
            <person name="Fauchery L."/>
            <person name="Girlanda M."/>
            <person name="Hayes R."/>
            <person name="Keri Z."/>
            <person name="Labutti K."/>
            <person name="Lipzen A."/>
            <person name="Lombard V."/>
            <person name="Magnuson J."/>
            <person name="Maillard F."/>
            <person name="Morin E."/>
            <person name="Murat C."/>
            <person name="Nolan M."/>
            <person name="Ohm R."/>
            <person name="Pangilinan J."/>
            <person name="Pereira M."/>
            <person name="Perotto S."/>
            <person name="Peter M."/>
            <person name="Riley R."/>
            <person name="Sitrit Y."/>
            <person name="Stielow B."/>
            <person name="Szollosi G."/>
            <person name="Zifcakova L."/>
            <person name="Stursova M."/>
            <person name="Spatafora J.W."/>
            <person name="Tedersoo L."/>
            <person name="Vaario L.-M."/>
            <person name="Yamada A."/>
            <person name="Yan M."/>
            <person name="Wang P."/>
            <person name="Xu J."/>
            <person name="Bruns T."/>
            <person name="Baldrian P."/>
            <person name="Vilgalys R."/>
            <person name="Henrissat B."/>
            <person name="Grigoriev I.V."/>
            <person name="Hibbett D."/>
            <person name="Nagy L.G."/>
            <person name="Martin F.M."/>
        </authorList>
    </citation>
    <scope>NUCLEOTIDE SEQUENCE</scope>
    <source>
        <strain evidence="1">P2</strain>
    </source>
</reference>
<name>A0ACB6ZVT7_THEGA</name>
<keyword evidence="2" id="KW-1185">Reference proteome</keyword>
<evidence type="ECO:0000313" key="2">
    <source>
        <dbReference type="Proteomes" id="UP000886501"/>
    </source>
</evidence>
<accession>A0ACB6ZVT7</accession>
<dbReference type="Proteomes" id="UP000886501">
    <property type="component" value="Unassembled WGS sequence"/>
</dbReference>
<proteinExistence type="predicted"/>
<sequence length="538" mass="60918">MGLFKSCAAVVVAIYIAVQWYQRRRHRSIKDVQGPPSSWLFGNELDIWWQDQLGETDFKWMAEYGSAWRVGGCFGEDVLMLADPKALQHIFRGYNYPKRADFRQTIRFLTGTGLLYADGADHHRQKRVIDPGFGPAQLRQFYSVFRSKAAKLSSRLHEVVKKSDDKTINIAPWLAHTTLDIIGETALNYSFNTLDGHQDELTSVYENLFIDAVTFPPAGALLFKGLWCYLPERILPIMAYLPAKQLRVFRRYMTVARKVASGLLDEASREIHTGQNNRRDVMSLMVRANSDQNHKQGMSNDELVSQMTTLMLAGHETTASTMNWLLWELSKDLGYQALCREEIAHIRSQVIARGDDDFSVADLENMPHVTAIIKETLRFHPIAYHLVRKAGHDDVIPLSTPIRTKSGQLVTEIPVSKGQSVIASVCAYNRVPEVWGDDAHVFDPRRYLNRQKKEGVPVVGVYGDVLTFAAGARACIGWKFSVIELHSLVVEMLENFELSFPEGKTILRVPAIAMTCMVEGEREKGVQMPIHLKPLVNR</sequence>
<evidence type="ECO:0000313" key="1">
    <source>
        <dbReference type="EMBL" id="KAF9653423.1"/>
    </source>
</evidence>
<reference evidence="1" key="2">
    <citation type="journal article" date="2020" name="Nat. Commun.">
        <title>Large-scale genome sequencing of mycorrhizal fungi provides insights into the early evolution of symbiotic traits.</title>
        <authorList>
            <person name="Miyauchi S."/>
            <person name="Kiss E."/>
            <person name="Kuo A."/>
            <person name="Drula E."/>
            <person name="Kohler A."/>
            <person name="Sanchez-Garcia M."/>
            <person name="Morin E."/>
            <person name="Andreopoulos B."/>
            <person name="Barry K.W."/>
            <person name="Bonito G."/>
            <person name="Buee M."/>
            <person name="Carver A."/>
            <person name="Chen C."/>
            <person name="Cichocki N."/>
            <person name="Clum A."/>
            <person name="Culley D."/>
            <person name="Crous P.W."/>
            <person name="Fauchery L."/>
            <person name="Girlanda M."/>
            <person name="Hayes R.D."/>
            <person name="Keri Z."/>
            <person name="LaButti K."/>
            <person name="Lipzen A."/>
            <person name="Lombard V."/>
            <person name="Magnuson J."/>
            <person name="Maillard F."/>
            <person name="Murat C."/>
            <person name="Nolan M."/>
            <person name="Ohm R.A."/>
            <person name="Pangilinan J."/>
            <person name="Pereira M.F."/>
            <person name="Perotto S."/>
            <person name="Peter M."/>
            <person name="Pfister S."/>
            <person name="Riley R."/>
            <person name="Sitrit Y."/>
            <person name="Stielow J.B."/>
            <person name="Szollosi G."/>
            <person name="Zifcakova L."/>
            <person name="Stursova M."/>
            <person name="Spatafora J.W."/>
            <person name="Tedersoo L."/>
            <person name="Vaario L.M."/>
            <person name="Yamada A."/>
            <person name="Yan M."/>
            <person name="Wang P."/>
            <person name="Xu J."/>
            <person name="Bruns T."/>
            <person name="Baldrian P."/>
            <person name="Vilgalys R."/>
            <person name="Dunand C."/>
            <person name="Henrissat B."/>
            <person name="Grigoriev I.V."/>
            <person name="Hibbett D."/>
            <person name="Nagy L.G."/>
            <person name="Martin F.M."/>
        </authorList>
    </citation>
    <scope>NUCLEOTIDE SEQUENCE</scope>
    <source>
        <strain evidence="1">P2</strain>
    </source>
</reference>
<organism evidence="1 2">
    <name type="scientific">Thelephora ganbajun</name>
    <name type="common">Ganba fungus</name>
    <dbReference type="NCBI Taxonomy" id="370292"/>
    <lineage>
        <taxon>Eukaryota</taxon>
        <taxon>Fungi</taxon>
        <taxon>Dikarya</taxon>
        <taxon>Basidiomycota</taxon>
        <taxon>Agaricomycotina</taxon>
        <taxon>Agaricomycetes</taxon>
        <taxon>Thelephorales</taxon>
        <taxon>Thelephoraceae</taxon>
        <taxon>Thelephora</taxon>
    </lineage>
</organism>
<protein>
    <submittedName>
        <fullName evidence="1">Cytochrome P450</fullName>
    </submittedName>
</protein>